<dbReference type="PANTHER" id="PTHR33525:SF5">
    <property type="entry name" value="TWO COMPONENT SIGNAL TRANSDUCTION SYSTEM RESPONSE REGULATOR"/>
    <property type="match status" value="1"/>
</dbReference>
<reference evidence="2 3" key="1">
    <citation type="submission" date="2018-01" db="EMBL/GenBank/DDBJ databases">
        <authorList>
            <person name="Fu G.-Y."/>
        </authorList>
    </citation>
    <scope>NUCLEOTIDE SEQUENCE [LARGE SCALE GENOMIC DNA]</scope>
    <source>
        <strain evidence="2 3">SY39</strain>
    </source>
</reference>
<dbReference type="EMBL" id="CP025682">
    <property type="protein sequence ID" value="AUN95996.1"/>
    <property type="molecule type" value="Genomic_DNA"/>
</dbReference>
<dbReference type="AlphaFoldDB" id="A0A2I6S9Q9"/>
<keyword evidence="3" id="KW-1185">Reference proteome</keyword>
<dbReference type="PROSITE" id="PS51833">
    <property type="entry name" value="HDOD"/>
    <property type="match status" value="1"/>
</dbReference>
<feature type="domain" description="HDOD" evidence="1">
    <location>
        <begin position="30"/>
        <end position="225"/>
    </location>
</feature>
<dbReference type="OrthoDB" id="9813903at2"/>
<sequence>MRPMNTDAITRPRHEVLRSVRRFLARASQLPSPQGTALSLIELAQDPTAGLGEIVEVIRSDPALTAFVLRAATTARHRPMRGTLSIEVAVQRLGTCVIRIHALVLSLIPQCERMRCEGFDYHRFWIASLHTALLAEALAARLADRSADEGFTLGLLAGIGRLAFATAEPEEYARLLAFARQSGSEIETLEREAFGFDHDELAAVLLTDWTLPSSMADIVYWQRDPEGGGFAAGSTQALLADSLYLARLLAERMFTDDTDGTLRAIARRRAATLGIGPADLQRLFEMSLLPLRQWSIMIGLPMPPIDPGRLKLAD</sequence>
<accession>A0A2I6S9Q9</accession>
<name>A0A2I6S9Q9_9RHOO</name>
<gene>
    <name evidence="2" type="ORF">C0099_14240</name>
</gene>
<proteinExistence type="predicted"/>
<dbReference type="PANTHER" id="PTHR33525">
    <property type="match status" value="1"/>
</dbReference>
<organism evidence="2 3">
    <name type="scientific">Pseudazoarcus pumilus</name>
    <dbReference type="NCBI Taxonomy" id="2067960"/>
    <lineage>
        <taxon>Bacteria</taxon>
        <taxon>Pseudomonadati</taxon>
        <taxon>Pseudomonadota</taxon>
        <taxon>Betaproteobacteria</taxon>
        <taxon>Rhodocyclales</taxon>
        <taxon>Zoogloeaceae</taxon>
        <taxon>Pseudazoarcus</taxon>
    </lineage>
</organism>
<dbReference type="InterPro" id="IPR052340">
    <property type="entry name" value="RNase_Y/CdgJ"/>
</dbReference>
<dbReference type="Gene3D" id="1.10.3210.10">
    <property type="entry name" value="Hypothetical protein af1432"/>
    <property type="match status" value="1"/>
</dbReference>
<dbReference type="KEGG" id="atw:C0099_14240"/>
<protein>
    <recommendedName>
        <fullName evidence="1">HDOD domain-containing protein</fullName>
    </recommendedName>
</protein>
<dbReference type="SUPFAM" id="SSF109604">
    <property type="entry name" value="HD-domain/PDEase-like"/>
    <property type="match status" value="1"/>
</dbReference>
<dbReference type="Pfam" id="PF08668">
    <property type="entry name" value="HDOD"/>
    <property type="match status" value="1"/>
</dbReference>
<dbReference type="Proteomes" id="UP000242205">
    <property type="component" value="Chromosome"/>
</dbReference>
<evidence type="ECO:0000259" key="1">
    <source>
        <dbReference type="PROSITE" id="PS51833"/>
    </source>
</evidence>
<dbReference type="InterPro" id="IPR013976">
    <property type="entry name" value="HDOD"/>
</dbReference>
<evidence type="ECO:0000313" key="3">
    <source>
        <dbReference type="Proteomes" id="UP000242205"/>
    </source>
</evidence>
<evidence type="ECO:0000313" key="2">
    <source>
        <dbReference type="EMBL" id="AUN95996.1"/>
    </source>
</evidence>